<evidence type="ECO:0000259" key="3">
    <source>
        <dbReference type="PROSITE" id="PS50966"/>
    </source>
</evidence>
<gene>
    <name evidence="4" type="ORF">PR003_g6864</name>
</gene>
<dbReference type="EMBL" id="QXFT01000313">
    <property type="protein sequence ID" value="KAE9347542.1"/>
    <property type="molecule type" value="Genomic_DNA"/>
</dbReference>
<name>A0A6A4G1D9_9STRA</name>
<feature type="domain" description="SWIM-type" evidence="3">
    <location>
        <begin position="903"/>
        <end position="948"/>
    </location>
</feature>
<keyword evidence="5" id="KW-1185">Reference proteome</keyword>
<dbReference type="AlphaFoldDB" id="A0A6A4G1D9"/>
<keyword evidence="1" id="KW-0863">Zinc-finger</keyword>
<dbReference type="Proteomes" id="UP000434957">
    <property type="component" value="Unassembled WGS sequence"/>
</dbReference>
<comment type="caution">
    <text evidence="4">The sequence shown here is derived from an EMBL/GenBank/DDBJ whole genome shotgun (WGS) entry which is preliminary data.</text>
</comment>
<keyword evidence="1" id="KW-0479">Metal-binding</keyword>
<reference evidence="4 5" key="1">
    <citation type="submission" date="2018-08" db="EMBL/GenBank/DDBJ databases">
        <title>Genomic investigation of the strawberry pathogen Phytophthora fragariae indicates pathogenicity is determined by transcriptional variation in three key races.</title>
        <authorList>
            <person name="Adams T.M."/>
            <person name="Armitage A.D."/>
            <person name="Sobczyk M.K."/>
            <person name="Bates H.J."/>
            <person name="Dunwell J.M."/>
            <person name="Nellist C.F."/>
            <person name="Harrison R.J."/>
        </authorList>
    </citation>
    <scope>NUCLEOTIDE SEQUENCE [LARGE SCALE GENOMIC DNA]</scope>
    <source>
        <strain evidence="4 5">SCRP333</strain>
    </source>
</reference>
<dbReference type="GO" id="GO:0008270">
    <property type="term" value="F:zinc ion binding"/>
    <property type="evidence" value="ECO:0007669"/>
    <property type="project" value="UniProtKB-KW"/>
</dbReference>
<keyword evidence="1" id="KW-0862">Zinc</keyword>
<evidence type="ECO:0000313" key="5">
    <source>
        <dbReference type="Proteomes" id="UP000434957"/>
    </source>
</evidence>
<evidence type="ECO:0000256" key="1">
    <source>
        <dbReference type="PROSITE-ProRule" id="PRU00325"/>
    </source>
</evidence>
<sequence length="1078" mass="121605">MRRFLSPPEDGLPTKRPRGPGALNATPSGLHAHARARAVYVPGDHPQTPRARSSAGAANKENDGVVPAAASSVRRTPLAELPYTNNSSMGQPALRTRISNFDAPVDPHNHSRFRNSSSATPLGCSIQLLLQPQPLLAGMNTMRPHAPLQVQQINEFSGGERAWSSAIQTAHSRTWPDMIPNYFVENYTPEFDLTCSLDDRELDVILNVPSIPSQAETHHVDGFLDRSNAAVSPGPYVDTTRSCFPPLMNHHGGYGCLPLPPMRAAIDNDTFGSSTSTYALHPRSTVTTMNAAAGSSVALGMDMATPAIPSEVHRPPVRQQQTETTQILDFTKNRNDEREAKESYKRVSIHSTKACAVLHLHSRDPFYHVVKYNYGPKDKWGTVVYGCVSHQKCGHRVRVTSFKSFDVADKIVFAVEEKGKHSEIMSNRKRIGIHPMVKAEIDAMLAAGGSGPSGILTRLVLKYKHEGMREFRERLPKAAKIKNRRSYLSERLGLDWKIKSLVDLNEWCTPRVCDTAEKFFGPAGFDRSTDSATFAAASFSFRSDLLVLGSFRHDFVQDGVAKESFGVVMTSRQIFRNVLYAAEGQGNDGVFAAADGTYKLHYGGWTLVVFGTYQTRYTTRKYQKHFVPWAYLFVRTEHQVAYEHLFRSVVRCADEWFNVQLKVTYGSLDHAACIANAFQAVWPEILLLDCYAHVARKCRNSKKLRDPDFYKDNVKINVVQMHIARSTAQFDALTALILAFWRSSGESEYADWFSEIYLHERWKNWYTTCAMPGIQPNQNALESHNKSIKMKRRSDSIICHFCEGPLTSYMVARAVLHVEEDSHYIKRRRDGHKMVIRSVLFNASKYMQTPSGHPPVPVTTERVERYLSSKLGQLSDEDTVLDIDLHYLSLHEVEFLYSTKTNFKLELEPVISSDTITKLRAMYQCDCKQFWCTGWICSHVIAVLALMKQFSLADATAILPIVKASGGQRKIPGALYNDDPKNKTLSKENLLKRLQRDPLFPRHWTITKEFTFKDDETGSEDVEMVAGVIDRWRPNGGRYKWGVKFDDDERLYFELEELVDLIVMSRRLGLDVTNSSQP</sequence>
<protein>
    <recommendedName>
        <fullName evidence="3">SWIM-type domain-containing protein</fullName>
    </recommendedName>
</protein>
<proteinExistence type="predicted"/>
<evidence type="ECO:0000256" key="2">
    <source>
        <dbReference type="SAM" id="MobiDB-lite"/>
    </source>
</evidence>
<dbReference type="InterPro" id="IPR007527">
    <property type="entry name" value="Znf_SWIM"/>
</dbReference>
<evidence type="ECO:0000313" key="4">
    <source>
        <dbReference type="EMBL" id="KAE9347542.1"/>
    </source>
</evidence>
<feature type="region of interest" description="Disordered" evidence="2">
    <location>
        <begin position="1"/>
        <end position="68"/>
    </location>
</feature>
<dbReference type="PROSITE" id="PS50966">
    <property type="entry name" value="ZF_SWIM"/>
    <property type="match status" value="1"/>
</dbReference>
<organism evidence="4 5">
    <name type="scientific">Phytophthora rubi</name>
    <dbReference type="NCBI Taxonomy" id="129364"/>
    <lineage>
        <taxon>Eukaryota</taxon>
        <taxon>Sar</taxon>
        <taxon>Stramenopiles</taxon>
        <taxon>Oomycota</taxon>
        <taxon>Peronosporomycetes</taxon>
        <taxon>Peronosporales</taxon>
        <taxon>Peronosporaceae</taxon>
        <taxon>Phytophthora</taxon>
    </lineage>
</organism>
<accession>A0A6A4G1D9</accession>